<gene>
    <name evidence="2" type="primary">Aste57867_8141</name>
    <name evidence="1" type="ORF">As57867_008111</name>
    <name evidence="2" type="ORF">ASTE57867_8141</name>
</gene>
<accession>A0A485KJK8</accession>
<dbReference type="EMBL" id="VJMH01005092">
    <property type="protein sequence ID" value="KAF0701360.1"/>
    <property type="molecule type" value="Genomic_DNA"/>
</dbReference>
<reference evidence="2 3" key="1">
    <citation type="submission" date="2019-03" db="EMBL/GenBank/DDBJ databases">
        <authorList>
            <person name="Gaulin E."/>
            <person name="Dumas B."/>
        </authorList>
    </citation>
    <scope>NUCLEOTIDE SEQUENCE [LARGE SCALE GENOMIC DNA]</scope>
    <source>
        <strain evidence="2">CBS 568.67</strain>
    </source>
</reference>
<evidence type="ECO:0000313" key="1">
    <source>
        <dbReference type="EMBL" id="KAF0701360.1"/>
    </source>
</evidence>
<organism evidence="2 3">
    <name type="scientific">Aphanomyces stellatus</name>
    <dbReference type="NCBI Taxonomy" id="120398"/>
    <lineage>
        <taxon>Eukaryota</taxon>
        <taxon>Sar</taxon>
        <taxon>Stramenopiles</taxon>
        <taxon>Oomycota</taxon>
        <taxon>Saprolegniomycetes</taxon>
        <taxon>Saprolegniales</taxon>
        <taxon>Verrucalvaceae</taxon>
        <taxon>Aphanomyces</taxon>
    </lineage>
</organism>
<dbReference type="EMBL" id="CAADRA010005113">
    <property type="protein sequence ID" value="VFT85030.1"/>
    <property type="molecule type" value="Genomic_DNA"/>
</dbReference>
<sequence length="186" mass="21087">MVERPHMLLGIPTLKQRRWTLHHRVLTMTSVSRGPFSFPRKVRVKHGQAWPGREHGFQVETEQGEWLRAIAPSKTVWATWLQALQHLSSPKHKPQQRHHMHPQPHPHFVTPALLANKKVNFHGKVRVREIPVVEPDDIAALYYSEAELDGMIDEMAAVGMSVAVARMDGTAKRAKTSARLASAVMI</sequence>
<reference evidence="1" key="2">
    <citation type="submission" date="2019-06" db="EMBL/GenBank/DDBJ databases">
        <title>Genomics analysis of Aphanomyces spp. identifies a new class of oomycete effector associated with host adaptation.</title>
        <authorList>
            <person name="Gaulin E."/>
        </authorList>
    </citation>
    <scope>NUCLEOTIDE SEQUENCE</scope>
    <source>
        <strain evidence="1">CBS 578.67</strain>
    </source>
</reference>
<proteinExistence type="predicted"/>
<dbReference type="Proteomes" id="UP000332933">
    <property type="component" value="Unassembled WGS sequence"/>
</dbReference>
<evidence type="ECO:0000313" key="3">
    <source>
        <dbReference type="Proteomes" id="UP000332933"/>
    </source>
</evidence>
<name>A0A485KJK8_9STRA</name>
<evidence type="ECO:0000313" key="2">
    <source>
        <dbReference type="EMBL" id="VFT85030.1"/>
    </source>
</evidence>
<dbReference type="AlphaFoldDB" id="A0A485KJK8"/>
<dbReference type="OrthoDB" id="63226at2759"/>
<keyword evidence="3" id="KW-1185">Reference proteome</keyword>
<protein>
    <submittedName>
        <fullName evidence="2">Aste57867_8141 protein</fullName>
    </submittedName>
</protein>